<dbReference type="AlphaFoldDB" id="A0A372MIY0"/>
<dbReference type="Proteomes" id="UP000264002">
    <property type="component" value="Unassembled WGS sequence"/>
</dbReference>
<dbReference type="GO" id="GO:0003677">
    <property type="term" value="F:DNA binding"/>
    <property type="evidence" value="ECO:0007669"/>
    <property type="project" value="UniProtKB-KW"/>
</dbReference>
<gene>
    <name evidence="5" type="ORF">DYP60_03745</name>
</gene>
<dbReference type="PRINTS" id="PR00778">
    <property type="entry name" value="HTHARSR"/>
</dbReference>
<dbReference type="PANTHER" id="PTHR43132">
    <property type="entry name" value="ARSENICAL RESISTANCE OPERON REPRESSOR ARSR-RELATED"/>
    <property type="match status" value="1"/>
</dbReference>
<dbReference type="InterPro" id="IPR051011">
    <property type="entry name" value="Metal_resp_trans_reg"/>
</dbReference>
<dbReference type="PROSITE" id="PS50987">
    <property type="entry name" value="HTH_ARSR_2"/>
    <property type="match status" value="1"/>
</dbReference>
<dbReference type="CDD" id="cd00090">
    <property type="entry name" value="HTH_ARSR"/>
    <property type="match status" value="1"/>
</dbReference>
<dbReference type="SUPFAM" id="SSF46785">
    <property type="entry name" value="Winged helix' DNA-binding domain"/>
    <property type="match status" value="1"/>
</dbReference>
<evidence type="ECO:0000259" key="4">
    <source>
        <dbReference type="PROSITE" id="PS50987"/>
    </source>
</evidence>
<evidence type="ECO:0000313" key="5">
    <source>
        <dbReference type="EMBL" id="RFU95719.1"/>
    </source>
</evidence>
<organism evidence="5 6">
    <name type="scientific">Sphaerochaeta halotolerans</name>
    <dbReference type="NCBI Taxonomy" id="2293840"/>
    <lineage>
        <taxon>Bacteria</taxon>
        <taxon>Pseudomonadati</taxon>
        <taxon>Spirochaetota</taxon>
        <taxon>Spirochaetia</taxon>
        <taxon>Spirochaetales</taxon>
        <taxon>Sphaerochaetaceae</taxon>
        <taxon>Sphaerochaeta</taxon>
    </lineage>
</organism>
<dbReference type="RefSeq" id="WP_117329665.1">
    <property type="nucleotide sequence ID" value="NZ_QUWK01000003.1"/>
</dbReference>
<feature type="domain" description="HTH arsR-type" evidence="4">
    <location>
        <begin position="4"/>
        <end position="98"/>
    </location>
</feature>
<keyword evidence="1" id="KW-0805">Transcription regulation</keyword>
<evidence type="ECO:0000256" key="2">
    <source>
        <dbReference type="ARBA" id="ARBA00023125"/>
    </source>
</evidence>
<dbReference type="GO" id="GO:0003700">
    <property type="term" value="F:DNA-binding transcription factor activity"/>
    <property type="evidence" value="ECO:0007669"/>
    <property type="project" value="InterPro"/>
</dbReference>
<keyword evidence="2" id="KW-0238">DNA-binding</keyword>
<name>A0A372MIY0_9SPIR</name>
<evidence type="ECO:0000256" key="3">
    <source>
        <dbReference type="ARBA" id="ARBA00023163"/>
    </source>
</evidence>
<dbReference type="SMART" id="SM00418">
    <property type="entry name" value="HTH_ARSR"/>
    <property type="match status" value="1"/>
</dbReference>
<proteinExistence type="predicted"/>
<dbReference type="OrthoDB" id="9798835at2"/>
<dbReference type="InterPro" id="IPR001845">
    <property type="entry name" value="HTH_ArsR_DNA-bd_dom"/>
</dbReference>
<dbReference type="InterPro" id="IPR036390">
    <property type="entry name" value="WH_DNA-bd_sf"/>
</dbReference>
<keyword evidence="6" id="KW-1185">Reference proteome</keyword>
<keyword evidence="3" id="KW-0804">Transcription</keyword>
<dbReference type="Gene3D" id="1.10.10.10">
    <property type="entry name" value="Winged helix-like DNA-binding domain superfamily/Winged helix DNA-binding domain"/>
    <property type="match status" value="1"/>
</dbReference>
<protein>
    <submittedName>
        <fullName evidence="5">Transcriptional regulator</fullName>
    </submittedName>
</protein>
<evidence type="ECO:0000313" key="6">
    <source>
        <dbReference type="Proteomes" id="UP000264002"/>
    </source>
</evidence>
<dbReference type="InterPro" id="IPR011991">
    <property type="entry name" value="ArsR-like_HTH"/>
</dbReference>
<dbReference type="Pfam" id="PF01022">
    <property type="entry name" value="HTH_5"/>
    <property type="match status" value="1"/>
</dbReference>
<sequence length="99" mass="11204">MNQYDAEQFEDTAKRFKALGHPMRLAIVEALFARSYCVCELAELLGMHKSVTSKHLSALKQVGIIDMQREGARVNCILTMPCVLEMMHCTMKTPDTVKE</sequence>
<dbReference type="NCBIfam" id="NF033788">
    <property type="entry name" value="HTH_metalloreg"/>
    <property type="match status" value="1"/>
</dbReference>
<evidence type="ECO:0000256" key="1">
    <source>
        <dbReference type="ARBA" id="ARBA00023015"/>
    </source>
</evidence>
<dbReference type="PANTHER" id="PTHR43132:SF2">
    <property type="entry name" value="ARSENICAL RESISTANCE OPERON REPRESSOR ARSR-RELATED"/>
    <property type="match status" value="1"/>
</dbReference>
<comment type="caution">
    <text evidence="5">The sequence shown here is derived from an EMBL/GenBank/DDBJ whole genome shotgun (WGS) entry which is preliminary data.</text>
</comment>
<reference evidence="5 6" key="2">
    <citation type="submission" date="2018-09" db="EMBL/GenBank/DDBJ databases">
        <title>Genome of Sphaerochaeta halotolerans strain 4-11.</title>
        <authorList>
            <person name="Nazina T.N."/>
            <person name="Sokolova D.S."/>
        </authorList>
    </citation>
    <scope>NUCLEOTIDE SEQUENCE [LARGE SCALE GENOMIC DNA]</scope>
    <source>
        <strain evidence="5 6">4-11</strain>
    </source>
</reference>
<reference evidence="6" key="1">
    <citation type="submission" date="2018-08" db="EMBL/GenBank/DDBJ databases">
        <authorList>
            <person name="Grouzdev D.S."/>
            <person name="Krutkina M.S."/>
        </authorList>
    </citation>
    <scope>NUCLEOTIDE SEQUENCE [LARGE SCALE GENOMIC DNA]</scope>
    <source>
        <strain evidence="6">4-11</strain>
    </source>
</reference>
<dbReference type="InterPro" id="IPR036388">
    <property type="entry name" value="WH-like_DNA-bd_sf"/>
</dbReference>
<dbReference type="EMBL" id="QUWK01000003">
    <property type="protein sequence ID" value="RFU95719.1"/>
    <property type="molecule type" value="Genomic_DNA"/>
</dbReference>
<accession>A0A372MIY0</accession>